<dbReference type="GeneID" id="106165944"/>
<comment type="caution">
    <text evidence="3">Lacks conserved residue(s) required for the propagation of feature annotation.</text>
</comment>
<dbReference type="Pfam" id="PF00084">
    <property type="entry name" value="Sushi"/>
    <property type="match status" value="1"/>
</dbReference>
<evidence type="ECO:0000313" key="8">
    <source>
        <dbReference type="Proteomes" id="UP000085678"/>
    </source>
</evidence>
<sequence length="570" mass="62877">MKPLKVILSLLYFAVLIHDATCARACIEPTLEHGRITNPANYYLNGSTIHIVPNVGYFLDGDSIATCDVDHGWINLPTIKAAVCPEPILENGQITNPADEYINGYTIHIVANDGYFLDGEAVSFLDGESRADSTCDAVHNQWINLPTIKVLPCDEPLSFANGEIVTQEPYVRNQTVLAQCAPGYVAENGLQNVNVTCYINGTWDPMPICSALQDLSATYRCGVNPNEVIMIVKNNNNYQDAYIPGYKDDGSCQPDFSMMPGGWTHVAFRLAEGTCGMVTTPNGLKTWSVLATYSLVIEQHTDVEFTTDPGCNFTAEETEFVELTSVRVQNITFQQGVANIGRETVTMVMKKASGGSDTKSCYLGEEVLLAMTLTESDTAWGIKVYRCIVKPTRDSPNNETFVLLNDKGCPDDRQFINAPFHGQLRQAQTVKSGSFRCFKFPEKETLYFNCEIGFCTSQHKRCFQGPVDICQRDERTKRWVTKEDMHFAIGLQVSVTQNPGGNVLSNNEEKMTVGPKSRMSTIFTVSTIAVVCLILTAGIIIIIVIPLRKCRILPAIKNRCSNTAISGSLL</sequence>
<dbReference type="InterPro" id="IPR001507">
    <property type="entry name" value="ZP_dom"/>
</dbReference>
<dbReference type="SUPFAM" id="SSF57535">
    <property type="entry name" value="Complement control module/SCR domain"/>
    <property type="match status" value="2"/>
</dbReference>
<evidence type="ECO:0000256" key="3">
    <source>
        <dbReference type="PROSITE-ProRule" id="PRU00302"/>
    </source>
</evidence>
<name>A0A1S3INI7_LINAN</name>
<dbReference type="Proteomes" id="UP000085678">
    <property type="component" value="Unplaced"/>
</dbReference>
<feature type="domain" description="Sushi" evidence="6">
    <location>
        <begin position="151"/>
        <end position="211"/>
    </location>
</feature>
<feature type="domain" description="Sushi" evidence="6">
    <location>
        <begin position="24"/>
        <end position="86"/>
    </location>
</feature>
<evidence type="ECO:0000259" key="7">
    <source>
        <dbReference type="PROSITE" id="PS51034"/>
    </source>
</evidence>
<dbReference type="PROSITE" id="PS51034">
    <property type="entry name" value="ZP_2"/>
    <property type="match status" value="1"/>
</dbReference>
<keyword evidence="2" id="KW-1015">Disulfide bond</keyword>
<accession>A0A1S3INI7</accession>
<dbReference type="SMART" id="SM00241">
    <property type="entry name" value="ZP"/>
    <property type="match status" value="1"/>
</dbReference>
<feature type="domain" description="ZP" evidence="7">
    <location>
        <begin position="220"/>
        <end position="477"/>
    </location>
</feature>
<dbReference type="InterPro" id="IPR035976">
    <property type="entry name" value="Sushi/SCR/CCP_sf"/>
</dbReference>
<evidence type="ECO:0000313" key="9">
    <source>
        <dbReference type="RefSeq" id="XP_013399767.1"/>
    </source>
</evidence>
<organism evidence="8 9">
    <name type="scientific">Lingula anatina</name>
    <name type="common">Brachiopod</name>
    <name type="synonym">Lingula unguis</name>
    <dbReference type="NCBI Taxonomy" id="7574"/>
    <lineage>
        <taxon>Eukaryota</taxon>
        <taxon>Metazoa</taxon>
        <taxon>Spiralia</taxon>
        <taxon>Lophotrochozoa</taxon>
        <taxon>Brachiopoda</taxon>
        <taxon>Linguliformea</taxon>
        <taxon>Lingulata</taxon>
        <taxon>Lingulida</taxon>
        <taxon>Linguloidea</taxon>
        <taxon>Lingulidae</taxon>
        <taxon>Lingula</taxon>
    </lineage>
</organism>
<reference evidence="9" key="1">
    <citation type="submission" date="2025-08" db="UniProtKB">
        <authorList>
            <consortium name="RefSeq"/>
        </authorList>
    </citation>
    <scope>IDENTIFICATION</scope>
    <source>
        <tissue evidence="9">Gonads</tissue>
    </source>
</reference>
<dbReference type="CDD" id="cd00033">
    <property type="entry name" value="CCP"/>
    <property type="match status" value="2"/>
</dbReference>
<evidence type="ECO:0000256" key="4">
    <source>
        <dbReference type="SAM" id="Phobius"/>
    </source>
</evidence>
<evidence type="ECO:0000256" key="2">
    <source>
        <dbReference type="ARBA" id="ARBA00023157"/>
    </source>
</evidence>
<dbReference type="PANTHER" id="PTHR22907">
    <property type="entry name" value="GH04558P"/>
    <property type="match status" value="1"/>
</dbReference>
<dbReference type="InterPro" id="IPR051962">
    <property type="entry name" value="Cuticlin"/>
</dbReference>
<evidence type="ECO:0000259" key="6">
    <source>
        <dbReference type="PROSITE" id="PS50923"/>
    </source>
</evidence>
<dbReference type="RefSeq" id="XP_013399767.1">
    <property type="nucleotide sequence ID" value="XM_013544313.2"/>
</dbReference>
<gene>
    <name evidence="9" type="primary">LOC106165944</name>
</gene>
<dbReference type="Pfam" id="PF00100">
    <property type="entry name" value="Zona_pellucida"/>
    <property type="match status" value="1"/>
</dbReference>
<keyword evidence="4" id="KW-0472">Membrane</keyword>
<feature type="transmembrane region" description="Helical" evidence="4">
    <location>
        <begin position="522"/>
        <end position="547"/>
    </location>
</feature>
<evidence type="ECO:0000256" key="5">
    <source>
        <dbReference type="SAM" id="SignalP"/>
    </source>
</evidence>
<keyword evidence="1 5" id="KW-0732">Signal</keyword>
<keyword evidence="4" id="KW-1133">Transmembrane helix</keyword>
<evidence type="ECO:0000256" key="1">
    <source>
        <dbReference type="ARBA" id="ARBA00022729"/>
    </source>
</evidence>
<keyword evidence="3" id="KW-0768">Sushi</keyword>
<dbReference type="SMART" id="SM00032">
    <property type="entry name" value="CCP"/>
    <property type="match status" value="2"/>
</dbReference>
<dbReference type="InterPro" id="IPR055355">
    <property type="entry name" value="ZP-C"/>
</dbReference>
<proteinExistence type="predicted"/>
<feature type="chain" id="PRO_5010273546" evidence="5">
    <location>
        <begin position="23"/>
        <end position="570"/>
    </location>
</feature>
<protein>
    <submittedName>
        <fullName evidence="9">Uncharacterized protein LOC106165944 isoform X2</fullName>
    </submittedName>
</protein>
<dbReference type="Gene3D" id="2.10.70.10">
    <property type="entry name" value="Complement Module, domain 1"/>
    <property type="match status" value="3"/>
</dbReference>
<dbReference type="PANTHER" id="PTHR22907:SF54">
    <property type="entry name" value="GH04558P"/>
    <property type="match status" value="1"/>
</dbReference>
<dbReference type="AlphaFoldDB" id="A0A1S3INI7"/>
<dbReference type="OrthoDB" id="6139674at2759"/>
<dbReference type="PROSITE" id="PS50923">
    <property type="entry name" value="SUSHI"/>
    <property type="match status" value="2"/>
</dbReference>
<dbReference type="InterPro" id="IPR000436">
    <property type="entry name" value="Sushi_SCR_CCP_dom"/>
</dbReference>
<feature type="signal peptide" evidence="5">
    <location>
        <begin position="1"/>
        <end position="22"/>
    </location>
</feature>
<dbReference type="InterPro" id="IPR042235">
    <property type="entry name" value="ZP-C_dom"/>
</dbReference>
<keyword evidence="8" id="KW-1185">Reference proteome</keyword>
<dbReference type="Gene3D" id="2.60.40.4100">
    <property type="entry name" value="Zona pellucida, ZP-C domain"/>
    <property type="match status" value="1"/>
</dbReference>
<keyword evidence="4" id="KW-0812">Transmembrane</keyword>